<sequence>MVLSSSTNRGKIEASMNFGFSLNSLPARSEIEGHTTSVLSEQQILQDEDIDIDLKSLSLKEVDELYNRPKNGVIYNEVSANWITIKERLKFLSKKNENLSIDEAIEIYDASVLLKLMRKHEDEFEKAGKMAHSGVLLMLQAETLSKKGRQLLAMSKTKLQIADIDGMFGDENNVEGKE</sequence>
<gene>
    <name evidence="1" type="ORF">A2U01_0002119</name>
</gene>
<protein>
    <submittedName>
        <fullName evidence="1">Uncharacterized protein</fullName>
    </submittedName>
</protein>
<comment type="caution">
    <text evidence="1">The sequence shown here is derived from an EMBL/GenBank/DDBJ whole genome shotgun (WGS) entry which is preliminary data.</text>
</comment>
<name>A0A392M4M3_9FABA</name>
<dbReference type="Proteomes" id="UP000265520">
    <property type="component" value="Unassembled WGS sequence"/>
</dbReference>
<evidence type="ECO:0000313" key="2">
    <source>
        <dbReference type="Proteomes" id="UP000265520"/>
    </source>
</evidence>
<reference evidence="1 2" key="1">
    <citation type="journal article" date="2018" name="Front. Plant Sci.">
        <title>Red Clover (Trifolium pratense) and Zigzag Clover (T. medium) - A Picture of Genomic Similarities and Differences.</title>
        <authorList>
            <person name="Dluhosova J."/>
            <person name="Istvanek J."/>
            <person name="Nedelnik J."/>
            <person name="Repkova J."/>
        </authorList>
    </citation>
    <scope>NUCLEOTIDE SEQUENCE [LARGE SCALE GENOMIC DNA]</scope>
    <source>
        <strain evidence="2">cv. 10/8</strain>
        <tissue evidence="1">Leaf</tissue>
    </source>
</reference>
<dbReference type="AlphaFoldDB" id="A0A392M4M3"/>
<keyword evidence="2" id="KW-1185">Reference proteome</keyword>
<evidence type="ECO:0000313" key="1">
    <source>
        <dbReference type="EMBL" id="MCH81334.1"/>
    </source>
</evidence>
<proteinExistence type="predicted"/>
<accession>A0A392M4M3</accession>
<organism evidence="1 2">
    <name type="scientific">Trifolium medium</name>
    <dbReference type="NCBI Taxonomy" id="97028"/>
    <lineage>
        <taxon>Eukaryota</taxon>
        <taxon>Viridiplantae</taxon>
        <taxon>Streptophyta</taxon>
        <taxon>Embryophyta</taxon>
        <taxon>Tracheophyta</taxon>
        <taxon>Spermatophyta</taxon>
        <taxon>Magnoliopsida</taxon>
        <taxon>eudicotyledons</taxon>
        <taxon>Gunneridae</taxon>
        <taxon>Pentapetalae</taxon>
        <taxon>rosids</taxon>
        <taxon>fabids</taxon>
        <taxon>Fabales</taxon>
        <taxon>Fabaceae</taxon>
        <taxon>Papilionoideae</taxon>
        <taxon>50 kb inversion clade</taxon>
        <taxon>NPAAA clade</taxon>
        <taxon>Hologalegina</taxon>
        <taxon>IRL clade</taxon>
        <taxon>Trifolieae</taxon>
        <taxon>Trifolium</taxon>
    </lineage>
</organism>
<dbReference type="EMBL" id="LXQA010002170">
    <property type="protein sequence ID" value="MCH81334.1"/>
    <property type="molecule type" value="Genomic_DNA"/>
</dbReference>